<name>A0A841PW87_9BACL</name>
<comment type="caution">
    <text evidence="2">The sequence shown here is derived from an EMBL/GenBank/DDBJ whole genome shotgun (WGS) entry which is preliminary data.</text>
</comment>
<organism evidence="2 3">
    <name type="scientific">Geomicrobium halophilum</name>
    <dbReference type="NCBI Taxonomy" id="549000"/>
    <lineage>
        <taxon>Bacteria</taxon>
        <taxon>Bacillati</taxon>
        <taxon>Bacillota</taxon>
        <taxon>Bacilli</taxon>
        <taxon>Bacillales</taxon>
        <taxon>Geomicrobium</taxon>
    </lineage>
</organism>
<reference evidence="2 3" key="1">
    <citation type="submission" date="2020-08" db="EMBL/GenBank/DDBJ databases">
        <title>Genomic Encyclopedia of Type Strains, Phase IV (KMG-IV): sequencing the most valuable type-strain genomes for metagenomic binning, comparative biology and taxonomic classification.</title>
        <authorList>
            <person name="Goeker M."/>
        </authorList>
    </citation>
    <scope>NUCLEOTIDE SEQUENCE [LARGE SCALE GENOMIC DNA]</scope>
    <source>
        <strain evidence="2 3">DSM 21769</strain>
    </source>
</reference>
<dbReference type="Proteomes" id="UP000568839">
    <property type="component" value="Unassembled WGS sequence"/>
</dbReference>
<proteinExistence type="predicted"/>
<evidence type="ECO:0000313" key="3">
    <source>
        <dbReference type="Proteomes" id="UP000568839"/>
    </source>
</evidence>
<dbReference type="RefSeq" id="WP_184405889.1">
    <property type="nucleotide sequence ID" value="NZ_JACHHJ010000008.1"/>
</dbReference>
<dbReference type="EMBL" id="JACHHJ010000008">
    <property type="protein sequence ID" value="MBB6451546.1"/>
    <property type="molecule type" value="Genomic_DNA"/>
</dbReference>
<evidence type="ECO:0000256" key="1">
    <source>
        <dbReference type="SAM" id="Phobius"/>
    </source>
</evidence>
<keyword evidence="1" id="KW-0812">Transmembrane</keyword>
<evidence type="ECO:0000313" key="2">
    <source>
        <dbReference type="EMBL" id="MBB6451546.1"/>
    </source>
</evidence>
<gene>
    <name evidence="2" type="ORF">HNR44_003559</name>
</gene>
<sequence>MILFLLFWAIVIASIYLTFKRKQALYLGIPLVAMGAYMLIAILQVPLPFWDTVQLIYGLK</sequence>
<keyword evidence="1" id="KW-0472">Membrane</keyword>
<keyword evidence="1" id="KW-1133">Transmembrane helix</keyword>
<keyword evidence="3" id="KW-1185">Reference proteome</keyword>
<dbReference type="AlphaFoldDB" id="A0A841PW87"/>
<feature type="transmembrane region" description="Helical" evidence="1">
    <location>
        <begin position="23"/>
        <end position="43"/>
    </location>
</feature>
<accession>A0A841PW87</accession>
<protein>
    <submittedName>
        <fullName evidence="2">Putative membrane protein</fullName>
    </submittedName>
</protein>